<dbReference type="Proteomes" id="UP000436088">
    <property type="component" value="Unassembled WGS sequence"/>
</dbReference>
<evidence type="ECO:0000256" key="3">
    <source>
        <dbReference type="RuleBase" id="RU003876"/>
    </source>
</evidence>
<dbReference type="InterPro" id="IPR037231">
    <property type="entry name" value="NAP-like_sf"/>
</dbReference>
<dbReference type="GO" id="GO:0005634">
    <property type="term" value="C:nucleus"/>
    <property type="evidence" value="ECO:0007669"/>
    <property type="project" value="InterPro"/>
</dbReference>
<protein>
    <submittedName>
        <fullName evidence="4">Detected protein of confused Function</fullName>
    </submittedName>
</protein>
<sequence length="180" mass="20705">MVPGLFPTVMPKFLVGRRGPANKKTVTIQPEGKDQSVLLATTKTKKQNKRSSLLHKSVMKKEFPRMVKAVKNQVVGIKLKVVIELEHKLKLLLHVCAEKGVPDFWLIAIKNNEVRADKITERDEGAVKYLKDIKWFRVEEPKGFKLEFYFDTNPYFKNSVLTKTYHMIDEDEPILAKPIG</sequence>
<dbReference type="OrthoDB" id="1103998at2759"/>
<gene>
    <name evidence="4" type="ORF">F3Y22_tig00110469pilonHSYRG00169</name>
</gene>
<name>A0A6A3AH89_HIBSY</name>
<evidence type="ECO:0000256" key="1">
    <source>
        <dbReference type="ARBA" id="ARBA00009947"/>
    </source>
</evidence>
<comment type="similarity">
    <text evidence="1 3">Belongs to the nucleosome assembly protein (NAP) family.</text>
</comment>
<comment type="caution">
    <text evidence="4">The sequence shown here is derived from an EMBL/GenBank/DDBJ whole genome shotgun (WGS) entry which is preliminary data.</text>
</comment>
<reference evidence="4" key="1">
    <citation type="submission" date="2019-09" db="EMBL/GenBank/DDBJ databases">
        <title>Draft genome information of white flower Hibiscus syriacus.</title>
        <authorList>
            <person name="Kim Y.-M."/>
        </authorList>
    </citation>
    <scope>NUCLEOTIDE SEQUENCE [LARGE SCALE GENOMIC DNA]</scope>
    <source>
        <strain evidence="4">YM2019G1</strain>
    </source>
</reference>
<dbReference type="Gene3D" id="3.30.390.110">
    <property type="match status" value="1"/>
</dbReference>
<dbReference type="Gene3D" id="3.30.1120.90">
    <property type="entry name" value="Nucleosome assembly protein"/>
    <property type="match status" value="1"/>
</dbReference>
<accession>A0A6A3AH89</accession>
<dbReference type="GO" id="GO:0042393">
    <property type="term" value="F:histone binding"/>
    <property type="evidence" value="ECO:0007669"/>
    <property type="project" value="UniProtKB-ARBA"/>
</dbReference>
<keyword evidence="5" id="KW-1185">Reference proteome</keyword>
<dbReference type="EMBL" id="VEPZ02001000">
    <property type="protein sequence ID" value="KAE8703476.1"/>
    <property type="molecule type" value="Genomic_DNA"/>
</dbReference>
<keyword evidence="2" id="KW-0143">Chaperone</keyword>
<evidence type="ECO:0000256" key="2">
    <source>
        <dbReference type="ARBA" id="ARBA00023186"/>
    </source>
</evidence>
<dbReference type="SUPFAM" id="SSF143113">
    <property type="entry name" value="NAP-like"/>
    <property type="match status" value="1"/>
</dbReference>
<dbReference type="PANTHER" id="PTHR11875">
    <property type="entry name" value="TESTIS-SPECIFIC Y-ENCODED PROTEIN"/>
    <property type="match status" value="1"/>
</dbReference>
<proteinExistence type="inferred from homology"/>
<evidence type="ECO:0000313" key="5">
    <source>
        <dbReference type="Proteomes" id="UP000436088"/>
    </source>
</evidence>
<organism evidence="4 5">
    <name type="scientific">Hibiscus syriacus</name>
    <name type="common">Rose of Sharon</name>
    <dbReference type="NCBI Taxonomy" id="106335"/>
    <lineage>
        <taxon>Eukaryota</taxon>
        <taxon>Viridiplantae</taxon>
        <taxon>Streptophyta</taxon>
        <taxon>Embryophyta</taxon>
        <taxon>Tracheophyta</taxon>
        <taxon>Spermatophyta</taxon>
        <taxon>Magnoliopsida</taxon>
        <taxon>eudicotyledons</taxon>
        <taxon>Gunneridae</taxon>
        <taxon>Pentapetalae</taxon>
        <taxon>rosids</taxon>
        <taxon>malvids</taxon>
        <taxon>Malvales</taxon>
        <taxon>Malvaceae</taxon>
        <taxon>Malvoideae</taxon>
        <taxon>Hibiscus</taxon>
    </lineage>
</organism>
<dbReference type="GO" id="GO:0006334">
    <property type="term" value="P:nucleosome assembly"/>
    <property type="evidence" value="ECO:0007669"/>
    <property type="project" value="InterPro"/>
</dbReference>
<dbReference type="Pfam" id="PF00956">
    <property type="entry name" value="NAP"/>
    <property type="match status" value="1"/>
</dbReference>
<dbReference type="AlphaFoldDB" id="A0A6A3AH89"/>
<dbReference type="InterPro" id="IPR002164">
    <property type="entry name" value="NAP_family"/>
</dbReference>
<dbReference type="GO" id="GO:0000724">
    <property type="term" value="P:double-strand break repair via homologous recombination"/>
    <property type="evidence" value="ECO:0007669"/>
    <property type="project" value="UniProtKB-ARBA"/>
</dbReference>
<evidence type="ECO:0000313" key="4">
    <source>
        <dbReference type="EMBL" id="KAE8703476.1"/>
    </source>
</evidence>